<feature type="transmembrane region" description="Helical" evidence="1">
    <location>
        <begin position="40"/>
        <end position="62"/>
    </location>
</feature>
<reference evidence="2 3" key="1">
    <citation type="submission" date="2019-06" db="EMBL/GenBank/DDBJ databases">
        <title>Flavobacteriaceae Paucihalobacterium erythroidium CWB-1, complete genome.</title>
        <authorList>
            <person name="Wu S."/>
        </authorList>
    </citation>
    <scope>NUCLEOTIDE SEQUENCE [LARGE SCALE GENOMIC DNA]</scope>
    <source>
        <strain evidence="2 3">CWB-1</strain>
    </source>
</reference>
<comment type="caution">
    <text evidence="2">The sequence shown here is derived from an EMBL/GenBank/DDBJ whole genome shotgun (WGS) entry which is preliminary data.</text>
</comment>
<keyword evidence="1" id="KW-1133">Transmembrane helix</keyword>
<name>A0A506PN37_9FLAO</name>
<keyword evidence="1" id="KW-0472">Membrane</keyword>
<evidence type="ECO:0000313" key="2">
    <source>
        <dbReference type="EMBL" id="TPV34979.1"/>
    </source>
</evidence>
<organism evidence="2 3">
    <name type="scientific">Paucihalobacter ruber</name>
    <dbReference type="NCBI Taxonomy" id="2567861"/>
    <lineage>
        <taxon>Bacteria</taxon>
        <taxon>Pseudomonadati</taxon>
        <taxon>Bacteroidota</taxon>
        <taxon>Flavobacteriia</taxon>
        <taxon>Flavobacteriales</taxon>
        <taxon>Flavobacteriaceae</taxon>
        <taxon>Paucihalobacter</taxon>
    </lineage>
</organism>
<dbReference type="Proteomes" id="UP000317332">
    <property type="component" value="Unassembled WGS sequence"/>
</dbReference>
<dbReference type="OrthoDB" id="1448441at2"/>
<keyword evidence="3" id="KW-1185">Reference proteome</keyword>
<gene>
    <name evidence="2" type="ORF">FJ651_05480</name>
</gene>
<protein>
    <recommendedName>
        <fullName evidence="4">ATP synthase protein I</fullName>
    </recommendedName>
</protein>
<feature type="transmembrane region" description="Helical" evidence="1">
    <location>
        <begin position="12"/>
        <end position="34"/>
    </location>
</feature>
<accession>A0A506PN37</accession>
<dbReference type="AlphaFoldDB" id="A0A506PN37"/>
<dbReference type="EMBL" id="VHIQ01000002">
    <property type="protein sequence ID" value="TPV34979.1"/>
    <property type="molecule type" value="Genomic_DNA"/>
</dbReference>
<feature type="transmembrane region" description="Helical" evidence="1">
    <location>
        <begin position="108"/>
        <end position="129"/>
    </location>
</feature>
<keyword evidence="1" id="KW-0812">Transmembrane</keyword>
<evidence type="ECO:0000313" key="3">
    <source>
        <dbReference type="Proteomes" id="UP000317332"/>
    </source>
</evidence>
<proteinExistence type="predicted"/>
<feature type="transmembrane region" description="Helical" evidence="1">
    <location>
        <begin position="74"/>
        <end position="96"/>
    </location>
</feature>
<evidence type="ECO:0008006" key="4">
    <source>
        <dbReference type="Google" id="ProtNLM"/>
    </source>
</evidence>
<evidence type="ECO:0000256" key="1">
    <source>
        <dbReference type="SAM" id="Phobius"/>
    </source>
</evidence>
<sequence>MNADFKNRQISFLLQICLISLVLFGVHQYILHYFAASVNFFFPLWHIYVFHILVAVVIYTVINYRYSNGKTEIFTLFMGITLVKMILAIVFLLPLLLSDFEKKQPDVFNFFIPYFIYLFLEVFFVTKFLQKK</sequence>